<comment type="caution">
    <text evidence="1">The sequence shown here is derived from an EMBL/GenBank/DDBJ whole genome shotgun (WGS) entry which is preliminary data.</text>
</comment>
<dbReference type="Proteomes" id="UP000018040">
    <property type="component" value="Unassembled WGS sequence"/>
</dbReference>
<sequence>MPQPPRKEHAFSMALRRAESEEENPLLSASAAALGLSNQSWIGIFTASCVFSVHSPGHAVFDVSTFLYASPVSLLPTLTNIPILRGGIIKDSFPYSAVHRVCRT</sequence>
<dbReference type="EMBL" id="AHHH01000314">
    <property type="protein sequence ID" value="ESU40128.1"/>
    <property type="molecule type" value="Genomic_DNA"/>
</dbReference>
<protein>
    <submittedName>
        <fullName evidence="1">Uncharacterized protein</fullName>
    </submittedName>
</protein>
<accession>V6TMB9</accession>
<gene>
    <name evidence="1" type="ORF">GSB_154671</name>
</gene>
<reference evidence="1 2" key="2">
    <citation type="journal article" date="2013" name="Genome Biol. Evol.">
        <title>Genome sequencing of Giardia lamblia genotypes A2 and B isolates (DH and GS) and comparative analysis with the genomes of genotypes A1 and E (WB and Pig).</title>
        <authorList>
            <person name="Adam R.D."/>
            <person name="Dahlstrom E.W."/>
            <person name="Martens C.A."/>
            <person name="Bruno D.P."/>
            <person name="Barbian K.D."/>
            <person name="Ricklefs S.M."/>
            <person name="Hernandez M.M."/>
            <person name="Narla N.P."/>
            <person name="Patel R.B."/>
            <person name="Porcella S.F."/>
            <person name="Nash T.E."/>
        </authorList>
    </citation>
    <scope>NUCLEOTIDE SEQUENCE [LARGE SCALE GENOMIC DNA]</scope>
    <source>
        <strain evidence="1 2">GS</strain>
    </source>
</reference>
<evidence type="ECO:0000313" key="2">
    <source>
        <dbReference type="Proteomes" id="UP000018040"/>
    </source>
</evidence>
<organism evidence="1 2">
    <name type="scientific">Giardia intestinalis</name>
    <name type="common">Giardia lamblia</name>
    <dbReference type="NCBI Taxonomy" id="5741"/>
    <lineage>
        <taxon>Eukaryota</taxon>
        <taxon>Metamonada</taxon>
        <taxon>Diplomonadida</taxon>
        <taxon>Hexamitidae</taxon>
        <taxon>Giardiinae</taxon>
        <taxon>Giardia</taxon>
    </lineage>
</organism>
<dbReference type="VEuPathDB" id="GiardiaDB:QR46_4715"/>
<proteinExistence type="predicted"/>
<dbReference type="AlphaFoldDB" id="V6TMB9"/>
<reference evidence="2" key="1">
    <citation type="submission" date="2012-02" db="EMBL/GenBank/DDBJ databases">
        <title>Genome sequencing of Giardia lamblia Genotypes A2 and B isolates (DH and GS) and comparative analysis with the genomes of Genotypes A1 and E (WB and Pig).</title>
        <authorList>
            <person name="Adam R."/>
            <person name="Dahlstrom E."/>
            <person name="Martens C."/>
            <person name="Bruno D."/>
            <person name="Barbian K."/>
            <person name="Porcella S.F."/>
            <person name="Nash T."/>
        </authorList>
    </citation>
    <scope>NUCLEOTIDE SEQUENCE</scope>
    <source>
        <strain evidence="2">GS</strain>
    </source>
</reference>
<name>V6TMB9_GIAIN</name>
<evidence type="ECO:0000313" key="1">
    <source>
        <dbReference type="EMBL" id="ESU40128.1"/>
    </source>
</evidence>